<organism evidence="4 5">
    <name type="scientific">Sediminicurvatus halobius</name>
    <dbReference type="NCBI Taxonomy" id="2182432"/>
    <lineage>
        <taxon>Bacteria</taxon>
        <taxon>Pseudomonadati</taxon>
        <taxon>Pseudomonadota</taxon>
        <taxon>Gammaproteobacteria</taxon>
        <taxon>Chromatiales</taxon>
        <taxon>Ectothiorhodospiraceae</taxon>
        <taxon>Sediminicurvatus</taxon>
    </lineage>
</organism>
<gene>
    <name evidence="4" type="ORF">DEM34_10555</name>
</gene>
<dbReference type="Gene3D" id="2.60.40.790">
    <property type="match status" value="1"/>
</dbReference>
<dbReference type="SUPFAM" id="SSF49764">
    <property type="entry name" value="HSP20-like chaperones"/>
    <property type="match status" value="1"/>
</dbReference>
<dbReference type="Pfam" id="PF00011">
    <property type="entry name" value="HSP20"/>
    <property type="match status" value="1"/>
</dbReference>
<comment type="similarity">
    <text evidence="1 2">Belongs to the small heat shock protein (HSP20) family.</text>
</comment>
<protein>
    <submittedName>
        <fullName evidence="4">Heat-shock protein Hsp20</fullName>
    </submittedName>
</protein>
<dbReference type="EMBL" id="QFFI01000015">
    <property type="protein sequence ID" value="PWG62803.1"/>
    <property type="molecule type" value="Genomic_DNA"/>
</dbReference>
<dbReference type="CDD" id="cd06464">
    <property type="entry name" value="ACD_sHsps-like"/>
    <property type="match status" value="1"/>
</dbReference>
<evidence type="ECO:0000313" key="5">
    <source>
        <dbReference type="Proteomes" id="UP000245474"/>
    </source>
</evidence>
<dbReference type="InterPro" id="IPR008978">
    <property type="entry name" value="HSP20-like_chaperone"/>
</dbReference>
<dbReference type="OrthoDB" id="9792695at2"/>
<evidence type="ECO:0000259" key="3">
    <source>
        <dbReference type="PROSITE" id="PS01031"/>
    </source>
</evidence>
<dbReference type="InterPro" id="IPR002068">
    <property type="entry name" value="A-crystallin/Hsp20_dom"/>
</dbReference>
<dbReference type="AlphaFoldDB" id="A0A2U2N179"/>
<evidence type="ECO:0000256" key="1">
    <source>
        <dbReference type="PROSITE-ProRule" id="PRU00285"/>
    </source>
</evidence>
<comment type="caution">
    <text evidence="4">The sequence shown here is derived from an EMBL/GenBank/DDBJ whole genome shotgun (WGS) entry which is preliminary data.</text>
</comment>
<proteinExistence type="inferred from homology"/>
<evidence type="ECO:0000313" key="4">
    <source>
        <dbReference type="EMBL" id="PWG62803.1"/>
    </source>
</evidence>
<name>A0A2U2N179_9GAMM</name>
<sequence length="148" mass="16860">MFGDLWRFDSPAIGREFEWMRQWMDDTFRDFGLSDLRAPQGTFPRINLGSTDDAIQVYVFAPGLRAEDLDVSIENNVLTLRGRREPAGDDGITWYRRERPQGEFVRSISLPEGLDADAAEASFRNGVVTIRLPKTEALQPRRIEVKAA</sequence>
<dbReference type="Proteomes" id="UP000245474">
    <property type="component" value="Unassembled WGS sequence"/>
</dbReference>
<dbReference type="InterPro" id="IPR031107">
    <property type="entry name" value="Small_HSP"/>
</dbReference>
<accession>A0A2U2N179</accession>
<dbReference type="PANTHER" id="PTHR11527">
    <property type="entry name" value="HEAT-SHOCK PROTEIN 20 FAMILY MEMBER"/>
    <property type="match status" value="1"/>
</dbReference>
<keyword evidence="5" id="KW-1185">Reference proteome</keyword>
<dbReference type="RefSeq" id="WP_109678782.1">
    <property type="nucleotide sequence ID" value="NZ_CP086615.1"/>
</dbReference>
<evidence type="ECO:0000256" key="2">
    <source>
        <dbReference type="RuleBase" id="RU003616"/>
    </source>
</evidence>
<feature type="domain" description="SHSP" evidence="3">
    <location>
        <begin position="37"/>
        <end position="148"/>
    </location>
</feature>
<reference evidence="4 5" key="1">
    <citation type="submission" date="2018-05" db="EMBL/GenBank/DDBJ databases">
        <title>Spiribacter halobius sp. nov., a moderately halophilic bacterium isolated from marine solar saltern.</title>
        <authorList>
            <person name="Zheng W.-S."/>
            <person name="Lu D.-C."/>
            <person name="Du Z.-J."/>
        </authorList>
    </citation>
    <scope>NUCLEOTIDE SEQUENCE [LARGE SCALE GENOMIC DNA]</scope>
    <source>
        <strain evidence="4 5">E85</strain>
    </source>
</reference>
<dbReference type="PROSITE" id="PS01031">
    <property type="entry name" value="SHSP"/>
    <property type="match status" value="1"/>
</dbReference>